<gene>
    <name evidence="1" type="ORF">E8L90_03190</name>
</gene>
<reference evidence="1 2" key="1">
    <citation type="submission" date="2019-04" db="EMBL/GenBank/DDBJ databases">
        <title>Whole genome sequencing of Brevibacillus sp. TGS2-1.</title>
        <authorList>
            <person name="Choi A."/>
        </authorList>
    </citation>
    <scope>NUCLEOTIDE SEQUENCE [LARGE SCALE GENOMIC DNA]</scope>
    <source>
        <strain evidence="1 2">TGS2-1</strain>
    </source>
</reference>
<dbReference type="AlphaFoldDB" id="A0A4U2Y2A2"/>
<sequence>MKILLNCLPCHDVSKLYPIEIQDTAIYEIDCEKGHKTVQILNEAQFETLFELGSLALLDGYTREAVSSYASSLERFYEFCIRVLLSVHKVNYSTMNETWKMVTVQSERQLGAFYFIWLLHYKKTPPKIAQKWVTFRNDVIHKGYIPKYDETKQYATSLYEYMLPIIIEFKRNYTKHFEHLKDKDFLIDKYACLSSPFVRDTYFLSKETMFNLVSSKDPLGNFDEALAMLAKRKDTLYSNSF</sequence>
<dbReference type="Proteomes" id="UP000307841">
    <property type="component" value="Unassembled WGS sequence"/>
</dbReference>
<evidence type="ECO:0000313" key="2">
    <source>
        <dbReference type="Proteomes" id="UP000307841"/>
    </source>
</evidence>
<organism evidence="1 2">
    <name type="scientific">Brevibacillus antibioticus</name>
    <dbReference type="NCBI Taxonomy" id="2570228"/>
    <lineage>
        <taxon>Bacteria</taxon>
        <taxon>Bacillati</taxon>
        <taxon>Bacillota</taxon>
        <taxon>Bacilli</taxon>
        <taxon>Bacillales</taxon>
        <taxon>Paenibacillaceae</taxon>
        <taxon>Brevibacillus</taxon>
    </lineage>
</organism>
<comment type="caution">
    <text evidence="1">The sequence shown here is derived from an EMBL/GenBank/DDBJ whole genome shotgun (WGS) entry which is preliminary data.</text>
</comment>
<proteinExistence type="predicted"/>
<dbReference type="RefSeq" id="WP_137027963.1">
    <property type="nucleotide sequence ID" value="NZ_SZNK01000001.1"/>
</dbReference>
<keyword evidence="2" id="KW-1185">Reference proteome</keyword>
<dbReference type="EMBL" id="SZNK01000001">
    <property type="protein sequence ID" value="TKI54526.1"/>
    <property type="molecule type" value="Genomic_DNA"/>
</dbReference>
<name>A0A4U2Y2A2_9BACL</name>
<dbReference type="OrthoDB" id="9110500at2"/>
<evidence type="ECO:0000313" key="1">
    <source>
        <dbReference type="EMBL" id="TKI54526.1"/>
    </source>
</evidence>
<protein>
    <submittedName>
        <fullName evidence="1">Uncharacterized protein</fullName>
    </submittedName>
</protein>
<accession>A0A4U2Y2A2</accession>